<evidence type="ECO:0000313" key="2">
    <source>
        <dbReference type="EMBL" id="CAB4773046.1"/>
    </source>
</evidence>
<dbReference type="Gene3D" id="3.60.21.10">
    <property type="match status" value="1"/>
</dbReference>
<organism evidence="2">
    <name type="scientific">freshwater metagenome</name>
    <dbReference type="NCBI Taxonomy" id="449393"/>
    <lineage>
        <taxon>unclassified sequences</taxon>
        <taxon>metagenomes</taxon>
        <taxon>ecological metagenomes</taxon>
    </lineage>
</organism>
<sequence>MSDVDVVLHAGDVVDAATLEAIATSKPLHAVLGNNDHGLRAVLPKRLELVLADVPIALVHETGTTAGRERRMQKWFPDARVVIFGHSHMPCNRWVDRQLLFNPGSSTWKRTAPSHTYGVLEFAAGEVVLHEIVAIAQRTA</sequence>
<protein>
    <submittedName>
        <fullName evidence="2">Unannotated protein</fullName>
    </submittedName>
</protein>
<dbReference type="SUPFAM" id="SSF56300">
    <property type="entry name" value="Metallo-dependent phosphatases"/>
    <property type="match status" value="1"/>
</dbReference>
<accession>A0A6J6VN88</accession>
<dbReference type="EMBL" id="CAEZYR010000199">
    <property type="protein sequence ID" value="CAB4773046.1"/>
    <property type="molecule type" value="Genomic_DNA"/>
</dbReference>
<dbReference type="Pfam" id="PF12850">
    <property type="entry name" value="Metallophos_2"/>
    <property type="match status" value="1"/>
</dbReference>
<gene>
    <name evidence="2" type="ORF">UFOPK2754_03202</name>
</gene>
<name>A0A6J6VN88_9ZZZZ</name>
<dbReference type="InterPro" id="IPR024654">
    <property type="entry name" value="Calcineurin-like_PHP_lpxH"/>
</dbReference>
<dbReference type="NCBIfam" id="TIGR00040">
    <property type="entry name" value="yfcE"/>
    <property type="match status" value="1"/>
</dbReference>
<dbReference type="AlphaFoldDB" id="A0A6J6VN88"/>
<dbReference type="InterPro" id="IPR000979">
    <property type="entry name" value="Phosphodiesterase_MJ0936/Vps29"/>
</dbReference>
<proteinExistence type="predicted"/>
<dbReference type="InterPro" id="IPR029052">
    <property type="entry name" value="Metallo-depent_PP-like"/>
</dbReference>
<reference evidence="2" key="1">
    <citation type="submission" date="2020-05" db="EMBL/GenBank/DDBJ databases">
        <authorList>
            <person name="Chiriac C."/>
            <person name="Salcher M."/>
            <person name="Ghai R."/>
            <person name="Kavagutti S V."/>
        </authorList>
    </citation>
    <scope>NUCLEOTIDE SEQUENCE</scope>
</reference>
<feature type="domain" description="Calcineurin-like phosphoesterase" evidence="1">
    <location>
        <begin position="3"/>
        <end position="123"/>
    </location>
</feature>
<evidence type="ECO:0000259" key="1">
    <source>
        <dbReference type="Pfam" id="PF12850"/>
    </source>
</evidence>